<gene>
    <name evidence="2" type="ORF">lacNasYZ03_03900</name>
</gene>
<keyword evidence="1" id="KW-0812">Transmembrane</keyword>
<evidence type="ECO:0008006" key="4">
    <source>
        <dbReference type="Google" id="ProtNLM"/>
    </source>
</evidence>
<dbReference type="Proteomes" id="UP000616547">
    <property type="component" value="Unassembled WGS sequence"/>
</dbReference>
<evidence type="ECO:0000313" key="3">
    <source>
        <dbReference type="Proteomes" id="UP000616547"/>
    </source>
</evidence>
<name>A0ABQ3W450_9LACO</name>
<dbReference type="EMBL" id="BOCI01000118">
    <property type="protein sequence ID" value="GHW00703.1"/>
    <property type="molecule type" value="Genomic_DNA"/>
</dbReference>
<dbReference type="Pfam" id="PF10825">
    <property type="entry name" value="DUF2752"/>
    <property type="match status" value="1"/>
</dbReference>
<accession>A0ABQ3W450</accession>
<comment type="caution">
    <text evidence="2">The sequence shown here is derived from an EMBL/GenBank/DDBJ whole genome shotgun (WGS) entry which is preliminary data.</text>
</comment>
<keyword evidence="3" id="KW-1185">Reference proteome</keyword>
<dbReference type="InterPro" id="IPR021215">
    <property type="entry name" value="DUF2752"/>
</dbReference>
<keyword evidence="1" id="KW-1133">Transmembrane helix</keyword>
<protein>
    <recommendedName>
        <fullName evidence="4">DUF2752 domain-containing protein</fullName>
    </recommendedName>
</protein>
<feature type="transmembrane region" description="Helical" evidence="1">
    <location>
        <begin position="57"/>
        <end position="77"/>
    </location>
</feature>
<keyword evidence="1" id="KW-0472">Membrane</keyword>
<organism evidence="2 3">
    <name type="scientific">Lactobacillus nasalidis</name>
    <dbReference type="NCBI Taxonomy" id="2797258"/>
    <lineage>
        <taxon>Bacteria</taxon>
        <taxon>Bacillati</taxon>
        <taxon>Bacillota</taxon>
        <taxon>Bacilli</taxon>
        <taxon>Lactobacillales</taxon>
        <taxon>Lactobacillaceae</taxon>
        <taxon>Lactobacillus</taxon>
    </lineage>
</organism>
<proteinExistence type="predicted"/>
<reference evidence="3" key="1">
    <citation type="submission" date="2021-01" db="EMBL/GenBank/DDBJ databases">
        <title>Draft genome sequence of Nasalis larvatus strain YZ03.</title>
        <authorList>
            <person name="Suzuki-Hashido N."/>
            <person name="Tsuchida S."/>
            <person name="Hayakawa T."/>
        </authorList>
    </citation>
    <scope>NUCLEOTIDE SEQUENCE [LARGE SCALE GENOMIC DNA]</scope>
    <source>
        <strain evidence="3">YZ03</strain>
    </source>
</reference>
<evidence type="ECO:0000313" key="2">
    <source>
        <dbReference type="EMBL" id="GHW00703.1"/>
    </source>
</evidence>
<evidence type="ECO:0000256" key="1">
    <source>
        <dbReference type="SAM" id="Phobius"/>
    </source>
</evidence>
<feature type="transmembrane region" description="Helical" evidence="1">
    <location>
        <begin position="89"/>
        <end position="108"/>
    </location>
</feature>
<sequence>MSIILAAALALLASYHLTGHGLPCLFRALTGYLCPGCGMTRAINSILLGNFAQAWQYNPLSLTLLPLLALYLLYKTVRYVFKGEEEFKLGENVFLLLLLLTALCFGIGRNL</sequence>